<reference evidence="1" key="1">
    <citation type="submission" date="2017-04" db="EMBL/GenBank/DDBJ databases">
        <authorList>
            <person name="Varghese N."/>
            <person name="Submissions S."/>
        </authorList>
    </citation>
    <scope>NUCLEOTIDE SEQUENCE</scope>
    <source>
        <strain evidence="1">WTE2008</strain>
    </source>
</reference>
<accession>A0AC61PMT7</accession>
<evidence type="ECO:0000313" key="2">
    <source>
        <dbReference type="Proteomes" id="UP000192328"/>
    </source>
</evidence>
<dbReference type="Proteomes" id="UP000192328">
    <property type="component" value="Unassembled WGS sequence"/>
</dbReference>
<evidence type="ECO:0000313" key="1">
    <source>
        <dbReference type="EMBL" id="SMC71544.1"/>
    </source>
</evidence>
<keyword evidence="2" id="KW-1185">Reference proteome</keyword>
<gene>
    <name evidence="1" type="ORF">SAMN06297397_2136</name>
</gene>
<dbReference type="EMBL" id="FWXZ01000004">
    <property type="protein sequence ID" value="SMC71544.1"/>
    <property type="molecule type" value="Genomic_DNA"/>
</dbReference>
<proteinExistence type="predicted"/>
<organism evidence="1 2">
    <name type="scientific">Aristaeella lactis</name>
    <dbReference type="NCBI Taxonomy" id="3046383"/>
    <lineage>
        <taxon>Bacteria</taxon>
        <taxon>Bacillati</taxon>
        <taxon>Bacillota</taxon>
        <taxon>Clostridia</taxon>
        <taxon>Eubacteriales</taxon>
        <taxon>Aristaeellaceae</taxon>
        <taxon>Aristaeella</taxon>
    </lineage>
</organism>
<name>A0AC61PMT7_9FIRM</name>
<protein>
    <submittedName>
        <fullName evidence="1">Carbohydrate ABC transporter substrate-binding protein, CUT1 family</fullName>
    </submittedName>
</protein>
<comment type="caution">
    <text evidence="1">The sequence shown here is derived from an EMBL/GenBank/DDBJ whole genome shotgun (WGS) entry which is preliminary data.</text>
</comment>
<sequence>MRKILAALLALAMVLAIVPAVMAENAPITVTVFKGDPGDQPTADNKIYKKIADELGISFEIEFLANDLNQTLSLKIADDKQPDLFDGGNSAEILEDADVLIDLLPYISEEKTPNLYKHLHSTNVKLDQLLSKDGKLYIIPNYGVLYNDNIKTYNGPSFFAQKKVIEWNNYVVPKTVDEYFAMLEGYIKENPTAEDGTPYTGFAILCEDWRRFCLINPVQHLMGRPNDGEVLVDVNDPEFATWTFIDQDYAKPYYAKLNDIYHKGLISADTFVMNYDQYIAALSSGYVLGMFDQAWDFGTATQSLQTAEKYAETFLPIPLLYDEDDLEGIALPSENWKIEEHYINGDVINRDRGFGIAATAEDPERLVQLLDTLLSDEWQILLQWGIEGEDYFIDENGRMNMTLEQYKNLSDSEWKRANKAEAIFTSAPKKQGTQDNGNAWDPTLQPEIRTANEPQYDKDLYAKLGIKAIEELFNPAIELAPYGEAWQINKEPIDIDYQKWLSIQMEWLPKIIMCDPSEIDANFKAFQEEIAPYSKIYADFMHEEILKQVYPERYQ</sequence>